<organism evidence="1 2">
    <name type="scientific">Microcystis aeruginosa PCC 9806</name>
    <dbReference type="NCBI Taxonomy" id="1160282"/>
    <lineage>
        <taxon>Bacteria</taxon>
        <taxon>Bacillati</taxon>
        <taxon>Cyanobacteriota</taxon>
        <taxon>Cyanophyceae</taxon>
        <taxon>Oscillatoriophycideae</taxon>
        <taxon>Chroococcales</taxon>
        <taxon>Microcystaceae</taxon>
        <taxon>Microcystis</taxon>
    </lineage>
</organism>
<gene>
    <name evidence="1" type="ORF">MICAE_1490003</name>
</gene>
<dbReference type="AlphaFoldDB" id="I4GSF5"/>
<name>I4GSF5_MICAE</name>
<comment type="caution">
    <text evidence="1">The sequence shown here is derived from an EMBL/GenBank/DDBJ whole genome shotgun (WGS) entry which is preliminary data.</text>
</comment>
<dbReference type="HOGENOM" id="CLU_3254039_0_0_3"/>
<sequence length="43" mass="4587">MLSFGHIFISKLKVTYDPVVDALKITLSHVPKCSGADGQSAVL</sequence>
<protein>
    <submittedName>
        <fullName evidence="1">Uncharacterized protein</fullName>
    </submittedName>
</protein>
<proteinExistence type="predicted"/>
<dbReference type="Proteomes" id="UP000003273">
    <property type="component" value="Unassembled WGS sequence"/>
</dbReference>
<evidence type="ECO:0000313" key="2">
    <source>
        <dbReference type="Proteomes" id="UP000003273"/>
    </source>
</evidence>
<accession>I4GSF5</accession>
<reference evidence="1 2" key="1">
    <citation type="submission" date="2012-04" db="EMBL/GenBank/DDBJ databases">
        <authorList>
            <person name="Genoscope - CEA"/>
        </authorList>
    </citation>
    <scope>NUCLEOTIDE SEQUENCE [LARGE SCALE GENOMIC DNA]</scope>
    <source>
        <strain evidence="1 2">9806</strain>
    </source>
</reference>
<evidence type="ECO:0000313" key="1">
    <source>
        <dbReference type="EMBL" id="CCI12729.1"/>
    </source>
</evidence>
<dbReference type="EMBL" id="CAIL01000056">
    <property type="protein sequence ID" value="CCI12729.1"/>
    <property type="molecule type" value="Genomic_DNA"/>
</dbReference>